<evidence type="ECO:0000259" key="5">
    <source>
        <dbReference type="Pfam" id="PF22178"/>
    </source>
</evidence>
<dbReference type="InterPro" id="IPR017847">
    <property type="entry name" value="T6SS_RhsGE_Vgr_subset"/>
</dbReference>
<reference evidence="7 8" key="1">
    <citation type="journal article" date="2015" name="Stand. Genomic Sci.">
        <title>Genomic Encyclopedia of Bacterial and Archaeal Type Strains, Phase III: the genomes of soil and plant-associated and newly described type strains.</title>
        <authorList>
            <person name="Whitman W.B."/>
            <person name="Woyke T."/>
            <person name="Klenk H.P."/>
            <person name="Zhou Y."/>
            <person name="Lilburn T.G."/>
            <person name="Beck B.J."/>
            <person name="De Vos P."/>
            <person name="Vandamme P."/>
            <person name="Eisen J.A."/>
            <person name="Garrity G."/>
            <person name="Hugenholtz P."/>
            <person name="Kyrpides N.C."/>
        </authorList>
    </citation>
    <scope>NUCLEOTIDE SEQUENCE [LARGE SCALE GENOMIC DNA]</scope>
    <source>
        <strain evidence="7 8">CGMCC 1.10685</strain>
    </source>
</reference>
<protein>
    <submittedName>
        <fullName evidence="7">Type VI secretion system secreted protein VgrG</fullName>
    </submittedName>
    <submittedName>
        <fullName evidence="6">Type VI secretion system tip protein VgrG</fullName>
    </submittedName>
</protein>
<comment type="similarity">
    <text evidence="2">Belongs to the VgrG protein family.</text>
</comment>
<dbReference type="AlphaFoldDB" id="A0A562PHC4"/>
<evidence type="ECO:0000313" key="7">
    <source>
        <dbReference type="EMBL" id="TWI43824.1"/>
    </source>
</evidence>
<evidence type="ECO:0000256" key="1">
    <source>
        <dbReference type="ARBA" id="ARBA00004613"/>
    </source>
</evidence>
<reference evidence="6 9" key="3">
    <citation type="submission" date="2019-12" db="EMBL/GenBank/DDBJ databases">
        <title>Draft Genome Sequences of Six Type Strains of the Genus Massilia.</title>
        <authorList>
            <person name="Miess H."/>
            <person name="Frediansyah A."/>
            <person name="Goeker M."/>
            <person name="Gross H."/>
        </authorList>
    </citation>
    <scope>NUCLEOTIDE SEQUENCE [LARGE SCALE GENOMIC DNA]</scope>
    <source>
        <strain evidence="6 9">DSM 26639</strain>
    </source>
</reference>
<dbReference type="Proteomes" id="UP000437862">
    <property type="component" value="Chromosome"/>
</dbReference>
<dbReference type="Pfam" id="PF05954">
    <property type="entry name" value="Phage_GPD"/>
    <property type="match status" value="1"/>
</dbReference>
<dbReference type="NCBIfam" id="TIGR03361">
    <property type="entry name" value="VI_Rhs_Vgr"/>
    <property type="match status" value="1"/>
</dbReference>
<dbReference type="GO" id="GO:0005576">
    <property type="term" value="C:extracellular region"/>
    <property type="evidence" value="ECO:0007669"/>
    <property type="project" value="UniProtKB-SubCell"/>
</dbReference>
<dbReference type="RefSeq" id="WP_145880164.1">
    <property type="nucleotide sequence ID" value="NZ_CP046904.1"/>
</dbReference>
<dbReference type="SUPFAM" id="SSF69349">
    <property type="entry name" value="Phage fibre proteins"/>
    <property type="match status" value="1"/>
</dbReference>
<dbReference type="PANTHER" id="PTHR32305:SF15">
    <property type="entry name" value="PROTEIN RHSA-RELATED"/>
    <property type="match status" value="1"/>
</dbReference>
<dbReference type="Pfam" id="PF04717">
    <property type="entry name" value="Phage_base_V"/>
    <property type="match status" value="1"/>
</dbReference>
<comment type="subcellular location">
    <subcellularLocation>
        <location evidence="1">Secreted</location>
    </subcellularLocation>
</comment>
<dbReference type="OrthoDB" id="1907165at2"/>
<dbReference type="PANTHER" id="PTHR32305">
    <property type="match status" value="1"/>
</dbReference>
<keyword evidence="9" id="KW-1185">Reference proteome</keyword>
<evidence type="ECO:0000256" key="2">
    <source>
        <dbReference type="ARBA" id="ARBA00005558"/>
    </source>
</evidence>
<feature type="domain" description="Gp5/Type VI secretion system Vgr protein OB-fold" evidence="4">
    <location>
        <begin position="371"/>
        <end position="437"/>
    </location>
</feature>
<dbReference type="InterPro" id="IPR006533">
    <property type="entry name" value="T6SS_Vgr_RhsGE"/>
</dbReference>
<evidence type="ECO:0000313" key="8">
    <source>
        <dbReference type="Proteomes" id="UP000315112"/>
    </source>
</evidence>
<dbReference type="EMBL" id="CP046904">
    <property type="protein sequence ID" value="QGZ42663.1"/>
    <property type="molecule type" value="Genomic_DNA"/>
</dbReference>
<dbReference type="Pfam" id="PF22178">
    <property type="entry name" value="Gp5_trimer_C"/>
    <property type="match status" value="1"/>
</dbReference>
<dbReference type="Gene3D" id="4.10.220.110">
    <property type="match status" value="1"/>
</dbReference>
<accession>A0A562PHC4</accession>
<dbReference type="Proteomes" id="UP000315112">
    <property type="component" value="Unassembled WGS sequence"/>
</dbReference>
<evidence type="ECO:0000313" key="9">
    <source>
        <dbReference type="Proteomes" id="UP000437862"/>
    </source>
</evidence>
<evidence type="ECO:0000259" key="4">
    <source>
        <dbReference type="Pfam" id="PF04717"/>
    </source>
</evidence>
<dbReference type="InterPro" id="IPR054030">
    <property type="entry name" value="Gp5_Vgr_C"/>
</dbReference>
<dbReference type="InterPro" id="IPR037026">
    <property type="entry name" value="Vgr_OB-fold_dom_sf"/>
</dbReference>
<dbReference type="InterPro" id="IPR006531">
    <property type="entry name" value="Gp5/Vgr_OB"/>
</dbReference>
<organism evidence="7 8">
    <name type="scientific">Pseudoduganella flava</name>
    <dbReference type="NCBI Taxonomy" id="871742"/>
    <lineage>
        <taxon>Bacteria</taxon>
        <taxon>Pseudomonadati</taxon>
        <taxon>Pseudomonadota</taxon>
        <taxon>Betaproteobacteria</taxon>
        <taxon>Burkholderiales</taxon>
        <taxon>Oxalobacteraceae</taxon>
        <taxon>Telluria group</taxon>
        <taxon>Pseudoduganella</taxon>
    </lineage>
</organism>
<evidence type="ECO:0000256" key="3">
    <source>
        <dbReference type="ARBA" id="ARBA00022525"/>
    </source>
</evidence>
<dbReference type="EMBL" id="VLKW01000011">
    <property type="protein sequence ID" value="TWI43824.1"/>
    <property type="molecule type" value="Genomic_DNA"/>
</dbReference>
<dbReference type="Gene3D" id="3.55.50.10">
    <property type="entry name" value="Baseplate protein-like domains"/>
    <property type="match status" value="1"/>
</dbReference>
<dbReference type="Gene3D" id="2.30.110.50">
    <property type="match status" value="1"/>
</dbReference>
<dbReference type="NCBIfam" id="TIGR01646">
    <property type="entry name" value="vgr_GE"/>
    <property type="match status" value="1"/>
</dbReference>
<dbReference type="Gene3D" id="2.40.50.230">
    <property type="entry name" value="Gp5 N-terminal domain"/>
    <property type="match status" value="1"/>
</dbReference>
<gene>
    <name evidence="6" type="primary">tssI</name>
    <name evidence="6" type="ORF">GO485_28930</name>
    <name evidence="7" type="ORF">IP92_04878</name>
</gene>
<evidence type="ECO:0000313" key="6">
    <source>
        <dbReference type="EMBL" id="QGZ42663.1"/>
    </source>
</evidence>
<sequence>MRTQFQQGGLLRIVSPFGADDLLLDRVEGSEGISEPFRFHLTMRSGSTALDPAAAIGKEMNVTIAAPGGANRHLGGVVARFVQTGQDHDFAVYEAELVPTLWLLTLARDRRIYANQTTDAIVCDVLAQFGVQYDSKLAGTYPQRDYCVQYDETAFDFVARLMEHAGIAYYFTFDASGHRMVLADDPAHFAECAGGAALRYWPGTGLTQPGDAVTRFVHEHRLVTREATVSDYDFRTPDTSLEGSGTGDAGKGAIYEFAGGQTTVAQAQALARLRVEAAQVDARALHGDSNCQAVAAGTRFTLSGHFVPALNGAFVLRRVHHVAHGGGYQNTFEAFPAAVPFRPAVVTPRPRATGCETAVVVGPDGEEIWTDRHGRVKVRFPWDRGAADPERAPWVRVAQPAAGSGFGALFLPRVGHEVVIAYVDGDPDRPLVTGCVYNGNNTTPAALPADQTQTILRTRSSKEGTAGNELRFEDKKDAEQLYLHAQKDMLTEIENALTTTVRKGAQVHTLEEGDRTVELKKGSETHTVAGKRAVTVKGAETHANDAAFTHTVKGDYALTVDGSLTITVTGALKLVTKDALALEAAQALSAKAGTALACEAGTDLTNKAGKALLHSAGLKIESKATIINSKADAAHTVEAGANLTLKGALAKVN</sequence>
<feature type="domain" description="Gp5/Type VI secretion system Vgr C-terminal trimerisation" evidence="5">
    <location>
        <begin position="456"/>
        <end position="568"/>
    </location>
</feature>
<name>A0A562PHC4_9BURK</name>
<reference evidence="7" key="2">
    <citation type="submission" date="2019-07" db="EMBL/GenBank/DDBJ databases">
        <authorList>
            <person name="Whitman W."/>
            <person name="Huntemann M."/>
            <person name="Clum A."/>
            <person name="Pillay M."/>
            <person name="Palaniappan K."/>
            <person name="Varghese N."/>
            <person name="Mikhailova N."/>
            <person name="Stamatis D."/>
            <person name="Reddy T."/>
            <person name="Daum C."/>
            <person name="Shapiro N."/>
            <person name="Ivanova N."/>
            <person name="Kyrpides N."/>
            <person name="Woyke T."/>
        </authorList>
    </citation>
    <scope>NUCLEOTIDE SEQUENCE</scope>
    <source>
        <strain evidence="7">CGMCC 1.10685</strain>
    </source>
</reference>
<proteinExistence type="inferred from homology"/>
<dbReference type="SUPFAM" id="SSF69279">
    <property type="entry name" value="Phage tail proteins"/>
    <property type="match status" value="2"/>
</dbReference>
<dbReference type="SUPFAM" id="SSF69255">
    <property type="entry name" value="gp5 N-terminal domain-like"/>
    <property type="match status" value="1"/>
</dbReference>
<dbReference type="InterPro" id="IPR050708">
    <property type="entry name" value="T6SS_VgrG/RHS"/>
</dbReference>
<keyword evidence="3" id="KW-0964">Secreted</keyword>